<dbReference type="OrthoDB" id="128023at2759"/>
<dbReference type="EMBL" id="KI680199">
    <property type="protein sequence ID" value="ETL90991.1"/>
    <property type="molecule type" value="Genomic_DNA"/>
</dbReference>
<dbReference type="VEuPathDB" id="FungiDB:PPTG_12530"/>
<accession>W2L0N1</accession>
<gene>
    <name evidence="1" type="ORF">L917_10418</name>
</gene>
<dbReference type="AlphaFoldDB" id="W2L0N1"/>
<dbReference type="Proteomes" id="UP000054423">
    <property type="component" value="Unassembled WGS sequence"/>
</dbReference>
<organism evidence="1">
    <name type="scientific">Phytophthora nicotianae</name>
    <name type="common">Potato buckeye rot agent</name>
    <name type="synonym">Phytophthora parasitica</name>
    <dbReference type="NCBI Taxonomy" id="4792"/>
    <lineage>
        <taxon>Eukaryota</taxon>
        <taxon>Sar</taxon>
        <taxon>Stramenopiles</taxon>
        <taxon>Oomycota</taxon>
        <taxon>Peronosporomycetes</taxon>
        <taxon>Peronosporales</taxon>
        <taxon>Peronosporaceae</taxon>
        <taxon>Phytophthora</taxon>
    </lineage>
</organism>
<sequence>MESIDHAVQRLHQIYTLQNVIRRRRHINLKSHQRLMEFSIELLNSEPLQGNPTLQRTAAIQKFSDAVAKFSWYVQNHYDKNRVVRVFNFTRMKKQRQIIADEVYDLFRMLNLAANVAVLGGQAGASVSAAMLPTRLDDAHSDFPTRS</sequence>
<reference evidence="1" key="1">
    <citation type="submission" date="2013-11" db="EMBL/GenBank/DDBJ databases">
        <title>The Genome Sequence of Phytophthora parasitica CHvinca01.</title>
        <authorList>
            <consortium name="The Broad Institute Genomics Platform"/>
            <person name="Russ C."/>
            <person name="Tyler B."/>
            <person name="Panabieres F."/>
            <person name="Shan W."/>
            <person name="Tripathy S."/>
            <person name="Grunwald N."/>
            <person name="Machado M."/>
            <person name="Johnson C.S."/>
            <person name="Arredondo F."/>
            <person name="Hong C."/>
            <person name="Coffey M."/>
            <person name="Young S.K."/>
            <person name="Zeng Q."/>
            <person name="Gargeya S."/>
            <person name="Fitzgerald M."/>
            <person name="Abouelleil A."/>
            <person name="Alvarado L."/>
            <person name="Chapman S.B."/>
            <person name="Gainer-Dewar J."/>
            <person name="Goldberg J."/>
            <person name="Griggs A."/>
            <person name="Gujja S."/>
            <person name="Hansen M."/>
            <person name="Howarth C."/>
            <person name="Imamovic A."/>
            <person name="Ireland A."/>
            <person name="Larimer J."/>
            <person name="McCowan C."/>
            <person name="Murphy C."/>
            <person name="Pearson M."/>
            <person name="Poon T.W."/>
            <person name="Priest M."/>
            <person name="Roberts A."/>
            <person name="Saif S."/>
            <person name="Shea T."/>
            <person name="Sykes S."/>
            <person name="Wortman J."/>
            <person name="Nusbaum C."/>
            <person name="Birren B."/>
        </authorList>
    </citation>
    <scope>NUCLEOTIDE SEQUENCE [LARGE SCALE GENOMIC DNA]</scope>
    <source>
        <strain evidence="1">CHvinca01</strain>
    </source>
</reference>
<name>W2L0N1_PHYNI</name>
<evidence type="ECO:0000313" key="1">
    <source>
        <dbReference type="EMBL" id="ETL90991.1"/>
    </source>
</evidence>
<protein>
    <submittedName>
        <fullName evidence="1">Uncharacterized protein</fullName>
    </submittedName>
</protein>
<proteinExistence type="predicted"/>